<evidence type="ECO:0000256" key="1">
    <source>
        <dbReference type="SAM" id="Phobius"/>
    </source>
</evidence>
<keyword evidence="1" id="KW-0472">Membrane</keyword>
<reference evidence="4" key="2">
    <citation type="journal article" date="2024" name="Antonie Van Leeuwenhoek">
        <title>Roseihalotalea indica gen. nov., sp. nov., a halophilic Bacteroidetes from mesopelagic Southwest Indian Ocean with higher carbohydrate metabolic potential.</title>
        <authorList>
            <person name="Chen B."/>
            <person name="Zhang M."/>
            <person name="Lin D."/>
            <person name="Ye J."/>
            <person name="Tang K."/>
        </authorList>
    </citation>
    <scope>NUCLEOTIDE SEQUENCE</scope>
    <source>
        <strain evidence="4">TK19036</strain>
    </source>
</reference>
<dbReference type="PANTHER" id="PTHR30273:SF2">
    <property type="entry name" value="PROTEIN FECR"/>
    <property type="match status" value="1"/>
</dbReference>
<dbReference type="EMBL" id="CP120682">
    <property type="protein sequence ID" value="WKN36070.1"/>
    <property type="molecule type" value="Genomic_DNA"/>
</dbReference>
<dbReference type="InterPro" id="IPR032508">
    <property type="entry name" value="FecR_C"/>
</dbReference>
<organism evidence="4">
    <name type="scientific">Roseihalotalea indica</name>
    <dbReference type="NCBI Taxonomy" id="2867963"/>
    <lineage>
        <taxon>Bacteria</taxon>
        <taxon>Pseudomonadati</taxon>
        <taxon>Bacteroidota</taxon>
        <taxon>Cytophagia</taxon>
        <taxon>Cytophagales</taxon>
        <taxon>Catalimonadaceae</taxon>
        <taxon>Roseihalotalea</taxon>
    </lineage>
</organism>
<evidence type="ECO:0000259" key="3">
    <source>
        <dbReference type="Pfam" id="PF16344"/>
    </source>
</evidence>
<dbReference type="Pfam" id="PF04773">
    <property type="entry name" value="FecR"/>
    <property type="match status" value="1"/>
</dbReference>
<gene>
    <name evidence="4" type="ORF">K4G66_27260</name>
</gene>
<reference evidence="4" key="1">
    <citation type="journal article" date="2023" name="Comput. Struct. Biotechnol. J.">
        <title>Discovery of a novel marine Bacteroidetes with a rich repertoire of carbohydrate-active enzymes.</title>
        <authorList>
            <person name="Chen B."/>
            <person name="Liu G."/>
            <person name="Chen Q."/>
            <person name="Wang H."/>
            <person name="Liu L."/>
            <person name="Tang K."/>
        </authorList>
    </citation>
    <scope>NUCLEOTIDE SEQUENCE</scope>
    <source>
        <strain evidence="4">TK19036</strain>
    </source>
</reference>
<dbReference type="InterPro" id="IPR006860">
    <property type="entry name" value="FecR"/>
</dbReference>
<evidence type="ECO:0000313" key="4">
    <source>
        <dbReference type="EMBL" id="WKN36070.1"/>
    </source>
</evidence>
<name>A0AA49JG91_9BACT</name>
<evidence type="ECO:0000259" key="2">
    <source>
        <dbReference type="Pfam" id="PF04773"/>
    </source>
</evidence>
<keyword evidence="1" id="KW-1133">Transmembrane helix</keyword>
<dbReference type="GO" id="GO:0016989">
    <property type="term" value="F:sigma factor antagonist activity"/>
    <property type="evidence" value="ECO:0007669"/>
    <property type="project" value="TreeGrafter"/>
</dbReference>
<protein>
    <submittedName>
        <fullName evidence="4">FecR domain-containing protein</fullName>
    </submittedName>
</protein>
<feature type="domain" description="FecR protein" evidence="2">
    <location>
        <begin position="118"/>
        <end position="210"/>
    </location>
</feature>
<dbReference type="Pfam" id="PF16344">
    <property type="entry name" value="FecR_C"/>
    <property type="match status" value="1"/>
</dbReference>
<feature type="transmembrane region" description="Helical" evidence="1">
    <location>
        <begin position="83"/>
        <end position="104"/>
    </location>
</feature>
<proteinExistence type="predicted"/>
<keyword evidence="1" id="KW-0812">Transmembrane</keyword>
<accession>A0AA49JG91</accession>
<dbReference type="PIRSF" id="PIRSF018266">
    <property type="entry name" value="FecR"/>
    <property type="match status" value="1"/>
</dbReference>
<dbReference type="PANTHER" id="PTHR30273">
    <property type="entry name" value="PERIPLASMIC SIGNAL SENSOR AND SIGMA FACTOR ACTIVATOR FECR-RELATED"/>
    <property type="match status" value="1"/>
</dbReference>
<dbReference type="InterPro" id="IPR012373">
    <property type="entry name" value="Ferrdict_sens_TM"/>
</dbReference>
<feature type="domain" description="Protein FecR C-terminal" evidence="3">
    <location>
        <begin position="255"/>
        <end position="319"/>
    </location>
</feature>
<dbReference type="Gene3D" id="3.55.50.30">
    <property type="match status" value="1"/>
</dbReference>
<dbReference type="AlphaFoldDB" id="A0AA49JG91"/>
<sequence length="333" mass="38179">MNKNQFLHLLDKYMKGESTAEESDLLFRFYDSFQEDASMGQMDAFDAYLKQEQIHRRIRQHVAETDRKEYQVKRQKTARFYSMLKIAAVIVLLLSVGLGSYIAYENTPEPEIAWIEKTTRKGQKATITLMDGSKVYLNVDSKLSFPEQFSPDKREVILEGEAFFEVAKNAKRPFTIKSGDLTTTVLGTSFNIKAFEEEPVSVTVATGKVKVQAMGQDSIAQEVFLLPDQQALYDGHLSQKDVDIKPFISWREKVLHFDETSLEEVVAVLERWFNVSIVIENDQLRDCEISAQYIDENLLNVMKSLEHVLGVEYRIEGENKVFISGQKCTSQKL</sequence>
<dbReference type="Gene3D" id="2.60.120.1440">
    <property type="match status" value="1"/>
</dbReference>